<evidence type="ECO:0000256" key="2">
    <source>
        <dbReference type="SAM" id="MobiDB-lite"/>
    </source>
</evidence>
<feature type="region of interest" description="Disordered" evidence="2">
    <location>
        <begin position="124"/>
        <end position="220"/>
    </location>
</feature>
<organism evidence="3 4">
    <name type="scientific">Tribonema minus</name>
    <dbReference type="NCBI Taxonomy" id="303371"/>
    <lineage>
        <taxon>Eukaryota</taxon>
        <taxon>Sar</taxon>
        <taxon>Stramenopiles</taxon>
        <taxon>Ochrophyta</taxon>
        <taxon>PX clade</taxon>
        <taxon>Xanthophyceae</taxon>
        <taxon>Tribonematales</taxon>
        <taxon>Tribonemataceae</taxon>
        <taxon>Tribonema</taxon>
    </lineage>
</organism>
<feature type="coiled-coil region" evidence="1">
    <location>
        <begin position="406"/>
        <end position="433"/>
    </location>
</feature>
<protein>
    <submittedName>
        <fullName evidence="3">Uncharacterized protein</fullName>
    </submittedName>
</protein>
<name>A0A836CNJ3_9STRA</name>
<evidence type="ECO:0000256" key="1">
    <source>
        <dbReference type="SAM" id="Coils"/>
    </source>
</evidence>
<accession>A0A836CNJ3</accession>
<evidence type="ECO:0000313" key="3">
    <source>
        <dbReference type="EMBL" id="KAG5193105.1"/>
    </source>
</evidence>
<proteinExistence type="predicted"/>
<gene>
    <name evidence="3" type="ORF">JKP88DRAFT_240748</name>
</gene>
<keyword evidence="4" id="KW-1185">Reference proteome</keyword>
<reference evidence="3" key="1">
    <citation type="submission" date="2021-02" db="EMBL/GenBank/DDBJ databases">
        <title>First Annotated Genome of the Yellow-green Alga Tribonema minus.</title>
        <authorList>
            <person name="Mahan K.M."/>
        </authorList>
    </citation>
    <scope>NUCLEOTIDE SEQUENCE</scope>
    <source>
        <strain evidence="3">UTEX B ZZ1240</strain>
    </source>
</reference>
<dbReference type="Proteomes" id="UP000664859">
    <property type="component" value="Unassembled WGS sequence"/>
</dbReference>
<comment type="caution">
    <text evidence="3">The sequence shown here is derived from an EMBL/GenBank/DDBJ whole genome shotgun (WGS) entry which is preliminary data.</text>
</comment>
<dbReference type="EMBL" id="JAFCMP010000001">
    <property type="protein sequence ID" value="KAG5193105.1"/>
    <property type="molecule type" value="Genomic_DNA"/>
</dbReference>
<evidence type="ECO:0000313" key="4">
    <source>
        <dbReference type="Proteomes" id="UP000664859"/>
    </source>
</evidence>
<feature type="compositionally biased region" description="Low complexity" evidence="2">
    <location>
        <begin position="183"/>
        <end position="197"/>
    </location>
</feature>
<keyword evidence="1" id="KW-0175">Coiled coil</keyword>
<sequence length="555" mass="61277">MHATNAATDALDALRLRVPESFYEEAITWGHVADVKTLLRYLPSRTWTAYNVVDALAEDMITPQRKNDLSIILINACQQGGWWAHDPRISTNADAELTVKEAQQLLRCMAFEFAFFIKAPQRKSSSADPSRATGDAGGGAAGPPSQTLTEGTDTAAGTLRKSPAQAPLSSEQAFKKSRHYHQAATRAADATNEAQATGPRVTTDAMRKASPTNSGRRGLSTVATAIAAPTVSELEAGERQRLQSIKAMTAAAAAAATGVMLSDAGAAGSGSPQLRLSLLQDVAMAPARGGAPALPLHVIRALMLLLLRWRRRALLRRGGLGTLLPPWHVRRPLRCPCRAPSMPLQLRLRRRCQLPRLHLRVPLPLRSLRRRQHPSARSTLRQQRHQRLVPHDVGGRQQPTRPLRTASELDRVLRELEEDLAGHVERCRERQQRRHEVEMDVVQAAQRREREARALRSERCAAQERLRAYRQLRGGACAEAHGRLTQLEVAQRRRLEDIAEDEAALLHRHALELQEWHVAAADSGVEVGDRPAQALVARSVLRVAHSQETHGCWCV</sequence>
<dbReference type="AlphaFoldDB" id="A0A836CNJ3"/>